<dbReference type="EMBL" id="GGMR01006793">
    <property type="protein sequence ID" value="MBY19412.1"/>
    <property type="molecule type" value="Transcribed_RNA"/>
</dbReference>
<keyword evidence="1" id="KW-1133">Transmembrane helix</keyword>
<feature type="transmembrane region" description="Helical" evidence="1">
    <location>
        <begin position="54"/>
        <end position="70"/>
    </location>
</feature>
<accession>A0A2S2NR21</accession>
<evidence type="ECO:0000256" key="1">
    <source>
        <dbReference type="SAM" id="Phobius"/>
    </source>
</evidence>
<protein>
    <submittedName>
        <fullName evidence="2">Uncharacterized protein</fullName>
    </submittedName>
</protein>
<sequence length="112" mass="13291">MCAHAYICNIILYIFATRGAAHLKFTRIIQNLQYILLIIICIFLRLILCPKLNHYYIIVYLYLLLVYYCYQNIKFIQSSLNCDFCSVNKICFIFFLCFTLENPGARQILQIL</sequence>
<reference evidence="2" key="1">
    <citation type="submission" date="2018-04" db="EMBL/GenBank/DDBJ databases">
        <title>Transcriptome of Schizaphis graminum biotype I.</title>
        <authorList>
            <person name="Scully E.D."/>
            <person name="Geib S.M."/>
            <person name="Palmer N.A."/>
            <person name="Koch K."/>
            <person name="Bradshaw J."/>
            <person name="Heng-Moss T."/>
            <person name="Sarath G."/>
        </authorList>
    </citation>
    <scope>NUCLEOTIDE SEQUENCE</scope>
</reference>
<dbReference type="AlphaFoldDB" id="A0A2S2NR21"/>
<evidence type="ECO:0000313" key="2">
    <source>
        <dbReference type="EMBL" id="MBY19412.1"/>
    </source>
</evidence>
<keyword evidence="1" id="KW-0472">Membrane</keyword>
<organism evidence="2">
    <name type="scientific">Schizaphis graminum</name>
    <name type="common">Green bug aphid</name>
    <dbReference type="NCBI Taxonomy" id="13262"/>
    <lineage>
        <taxon>Eukaryota</taxon>
        <taxon>Metazoa</taxon>
        <taxon>Ecdysozoa</taxon>
        <taxon>Arthropoda</taxon>
        <taxon>Hexapoda</taxon>
        <taxon>Insecta</taxon>
        <taxon>Pterygota</taxon>
        <taxon>Neoptera</taxon>
        <taxon>Paraneoptera</taxon>
        <taxon>Hemiptera</taxon>
        <taxon>Sternorrhyncha</taxon>
        <taxon>Aphidomorpha</taxon>
        <taxon>Aphidoidea</taxon>
        <taxon>Aphididae</taxon>
        <taxon>Aphidini</taxon>
        <taxon>Schizaphis</taxon>
    </lineage>
</organism>
<feature type="transmembrane region" description="Helical" evidence="1">
    <location>
        <begin position="32"/>
        <end position="48"/>
    </location>
</feature>
<gene>
    <name evidence="2" type="ORF">g.132104</name>
</gene>
<proteinExistence type="predicted"/>
<name>A0A2S2NR21_SCHGA</name>
<keyword evidence="1" id="KW-0812">Transmembrane</keyword>